<dbReference type="Pfam" id="PF05699">
    <property type="entry name" value="Dimer_Tnp_hAT"/>
    <property type="match status" value="1"/>
</dbReference>
<dbReference type="EMBL" id="CACVKT020006523">
    <property type="protein sequence ID" value="CAC5402554.1"/>
    <property type="molecule type" value="Genomic_DNA"/>
</dbReference>
<dbReference type="PANTHER" id="PTHR46289">
    <property type="entry name" value="52 KDA REPRESSOR OF THE INHIBITOR OF THE PROTEIN KINASE-LIKE PROTEIN-RELATED"/>
    <property type="match status" value="1"/>
</dbReference>
<dbReference type="Proteomes" id="UP000507470">
    <property type="component" value="Unassembled WGS sequence"/>
</dbReference>
<gene>
    <name evidence="2" type="ORF">MCOR_36489</name>
</gene>
<accession>A0A6J8D603</accession>
<reference evidence="2 3" key="1">
    <citation type="submission" date="2020-06" db="EMBL/GenBank/DDBJ databases">
        <authorList>
            <person name="Li R."/>
            <person name="Bekaert M."/>
        </authorList>
    </citation>
    <scope>NUCLEOTIDE SEQUENCE [LARGE SCALE GENOMIC DNA]</scope>
    <source>
        <strain evidence="3">wild</strain>
    </source>
</reference>
<dbReference type="InterPro" id="IPR052958">
    <property type="entry name" value="IFN-induced_PKR_regulator"/>
</dbReference>
<dbReference type="PANTHER" id="PTHR46289:SF17">
    <property type="entry name" value="HAT C-TERMINAL DIMERISATION DOMAIN-CONTAINING PROTEIN"/>
    <property type="match status" value="1"/>
</dbReference>
<evidence type="ECO:0000259" key="1">
    <source>
        <dbReference type="Pfam" id="PF05699"/>
    </source>
</evidence>
<organism evidence="2 3">
    <name type="scientific">Mytilus coruscus</name>
    <name type="common">Sea mussel</name>
    <dbReference type="NCBI Taxonomy" id="42192"/>
    <lineage>
        <taxon>Eukaryota</taxon>
        <taxon>Metazoa</taxon>
        <taxon>Spiralia</taxon>
        <taxon>Lophotrochozoa</taxon>
        <taxon>Mollusca</taxon>
        <taxon>Bivalvia</taxon>
        <taxon>Autobranchia</taxon>
        <taxon>Pteriomorphia</taxon>
        <taxon>Mytilida</taxon>
        <taxon>Mytiloidea</taxon>
        <taxon>Mytilidae</taxon>
        <taxon>Mytilinae</taxon>
        <taxon>Mytilus</taxon>
    </lineage>
</organism>
<evidence type="ECO:0000313" key="2">
    <source>
        <dbReference type="EMBL" id="CAC5402554.1"/>
    </source>
</evidence>
<evidence type="ECO:0000313" key="3">
    <source>
        <dbReference type="Proteomes" id="UP000507470"/>
    </source>
</evidence>
<feature type="domain" description="HAT C-terminal dimerisation" evidence="1">
    <location>
        <begin position="120"/>
        <end position="166"/>
    </location>
</feature>
<name>A0A6J8D603_MYTCO</name>
<proteinExistence type="predicted"/>
<dbReference type="AlphaFoldDB" id="A0A6J8D603"/>
<sequence>MPRRGGRQTTRANHPANTPKQFWKVSLYFAFMDHIIMELESHLISSENRFFAQYLLPRVVGNITNEQIATLVETFETDLACNLDEFSREVARWRTRWCITPRDQMPTSLCETLDEVSPVLYPSVDTILSIMLTMPETSATAERSFSVLRRLNTYVRSSMKNDRLSSLA</sequence>
<dbReference type="InterPro" id="IPR008906">
    <property type="entry name" value="HATC_C_dom"/>
</dbReference>
<protein>
    <recommendedName>
        <fullName evidence="1">HAT C-terminal dimerisation domain-containing protein</fullName>
    </recommendedName>
</protein>
<dbReference type="GO" id="GO:0046983">
    <property type="term" value="F:protein dimerization activity"/>
    <property type="evidence" value="ECO:0007669"/>
    <property type="project" value="InterPro"/>
</dbReference>
<dbReference type="OrthoDB" id="6143007at2759"/>
<keyword evidence="3" id="KW-1185">Reference proteome</keyword>